<feature type="domain" description="Alanine racemase N-terminal" evidence="5">
    <location>
        <begin position="9"/>
        <end position="224"/>
    </location>
</feature>
<comment type="function">
    <text evidence="2">Pyridoxal 5'-phosphate (PLP)-binding protein, which is involved in PLP homeostasis.</text>
</comment>
<comment type="caution">
    <text evidence="6">The sequence shown here is derived from an EMBL/GenBank/DDBJ whole genome shotgun (WGS) entry which is preliminary data.</text>
</comment>
<organism evidence="6 7">
    <name type="scientific">Aerophobetes bacterium</name>
    <dbReference type="NCBI Taxonomy" id="2030807"/>
    <lineage>
        <taxon>Bacteria</taxon>
        <taxon>Candidatus Aerophobota</taxon>
    </lineage>
</organism>
<dbReference type="EMBL" id="SOKU01000266">
    <property type="protein sequence ID" value="TES85024.1"/>
    <property type="molecule type" value="Genomic_DNA"/>
</dbReference>
<dbReference type="PANTHER" id="PTHR10146:SF14">
    <property type="entry name" value="PYRIDOXAL PHOSPHATE HOMEOSTASIS PROTEIN"/>
    <property type="match status" value="1"/>
</dbReference>
<dbReference type="PANTHER" id="PTHR10146">
    <property type="entry name" value="PROLINE SYNTHETASE CO-TRANSCRIBED BACTERIAL HOMOLOG PROTEIN"/>
    <property type="match status" value="1"/>
</dbReference>
<feature type="modified residue" description="N6-(pyridoxal phosphate)lysine" evidence="2 3">
    <location>
        <position position="35"/>
    </location>
</feature>
<dbReference type="Proteomes" id="UP000320781">
    <property type="component" value="Unassembled WGS sequence"/>
</dbReference>
<dbReference type="SUPFAM" id="SSF51419">
    <property type="entry name" value="PLP-binding barrel"/>
    <property type="match status" value="1"/>
</dbReference>
<gene>
    <name evidence="6" type="ORF">E3J95_05430</name>
</gene>
<evidence type="ECO:0000256" key="4">
    <source>
        <dbReference type="RuleBase" id="RU004514"/>
    </source>
</evidence>
<name>A0A523QHM8_UNCAE</name>
<protein>
    <recommendedName>
        <fullName evidence="2">Pyridoxal phosphate homeostasis protein</fullName>
        <shortName evidence="2">PLP homeostasis protein</shortName>
    </recommendedName>
</protein>
<dbReference type="Gene3D" id="3.20.20.10">
    <property type="entry name" value="Alanine racemase"/>
    <property type="match status" value="1"/>
</dbReference>
<dbReference type="GO" id="GO:0030170">
    <property type="term" value="F:pyridoxal phosphate binding"/>
    <property type="evidence" value="ECO:0007669"/>
    <property type="project" value="UniProtKB-UniRule"/>
</dbReference>
<dbReference type="AlphaFoldDB" id="A0A523QHM8"/>
<proteinExistence type="inferred from homology"/>
<dbReference type="HAMAP" id="MF_02087">
    <property type="entry name" value="PLP_homeostasis"/>
    <property type="match status" value="1"/>
</dbReference>
<dbReference type="CDD" id="cd00635">
    <property type="entry name" value="PLPDE_III_YBL036c_like"/>
    <property type="match status" value="1"/>
</dbReference>
<dbReference type="Pfam" id="PF01168">
    <property type="entry name" value="Ala_racemase_N"/>
    <property type="match status" value="1"/>
</dbReference>
<evidence type="ECO:0000256" key="3">
    <source>
        <dbReference type="PIRSR" id="PIRSR004848-1"/>
    </source>
</evidence>
<comment type="cofactor">
    <cofactor evidence="3">
        <name>pyridoxal 5'-phosphate</name>
        <dbReference type="ChEBI" id="CHEBI:597326"/>
    </cofactor>
</comment>
<evidence type="ECO:0000259" key="5">
    <source>
        <dbReference type="Pfam" id="PF01168"/>
    </source>
</evidence>
<dbReference type="FunFam" id="3.20.20.10:FF:000018">
    <property type="entry name" value="Pyridoxal phosphate homeostasis protein"/>
    <property type="match status" value="1"/>
</dbReference>
<dbReference type="PIRSF" id="PIRSF004848">
    <property type="entry name" value="YBL036c_PLPDEIII"/>
    <property type="match status" value="1"/>
</dbReference>
<dbReference type="InterPro" id="IPR011078">
    <property type="entry name" value="PyrdxlP_homeostasis"/>
</dbReference>
<evidence type="ECO:0000313" key="7">
    <source>
        <dbReference type="Proteomes" id="UP000320781"/>
    </source>
</evidence>
<reference evidence="6 7" key="1">
    <citation type="submission" date="2019-03" db="EMBL/GenBank/DDBJ databases">
        <title>Metabolic potential of uncultured bacteria and archaea associated with petroleum seepage in deep-sea sediments.</title>
        <authorList>
            <person name="Dong X."/>
            <person name="Hubert C."/>
        </authorList>
    </citation>
    <scope>NUCLEOTIDE SEQUENCE [LARGE SCALE GENOMIC DNA]</scope>
    <source>
        <strain evidence="6">E44_bin92</strain>
    </source>
</reference>
<dbReference type="NCBIfam" id="TIGR00044">
    <property type="entry name" value="YggS family pyridoxal phosphate-dependent enzyme"/>
    <property type="match status" value="1"/>
</dbReference>
<sequence length="228" mass="25801">MSIASNVEKVKMRIAESRAKAARPPEEVAIVAATKNRQIDEIREAMEAGVSIIGENRVQEARKKIAFLGGKRTGWHFIGHLQTNKVKDAVELFQLIQSVDSQRLIEAINERALKLDKKMDILIEINLTTESKKYGLAPFEALDFVKRNSNLKGVSIKGLMMIAPWVEPEKTRPYFKELRGIFESIKDEKVEGVEMRHLSMGMSNDFDIAIEQGSNMVRLGRAIFESEK</sequence>
<accession>A0A523QHM8</accession>
<dbReference type="InterPro" id="IPR001608">
    <property type="entry name" value="Ala_racemase_N"/>
</dbReference>
<keyword evidence="1 2" id="KW-0663">Pyridoxal phosphate</keyword>
<evidence type="ECO:0000313" key="6">
    <source>
        <dbReference type="EMBL" id="TES85024.1"/>
    </source>
</evidence>
<comment type="similarity">
    <text evidence="2 4">Belongs to the pyridoxal phosphate-binding protein YggS/PROSC family.</text>
</comment>
<evidence type="ECO:0000256" key="2">
    <source>
        <dbReference type="HAMAP-Rule" id="MF_02087"/>
    </source>
</evidence>
<dbReference type="InterPro" id="IPR029066">
    <property type="entry name" value="PLP-binding_barrel"/>
</dbReference>
<evidence type="ECO:0000256" key="1">
    <source>
        <dbReference type="ARBA" id="ARBA00022898"/>
    </source>
</evidence>